<feature type="signal peptide" evidence="1">
    <location>
        <begin position="1"/>
        <end position="17"/>
    </location>
</feature>
<keyword evidence="1" id="KW-0732">Signal</keyword>
<protein>
    <recommendedName>
        <fullName evidence="4">Secreted protein</fullName>
    </recommendedName>
</protein>
<accession>A0A5B7FT64</accession>
<name>A0A5B7FT64_PORTR</name>
<dbReference type="Proteomes" id="UP000324222">
    <property type="component" value="Unassembled WGS sequence"/>
</dbReference>
<organism evidence="2 3">
    <name type="scientific">Portunus trituberculatus</name>
    <name type="common">Swimming crab</name>
    <name type="synonym">Neptunus trituberculatus</name>
    <dbReference type="NCBI Taxonomy" id="210409"/>
    <lineage>
        <taxon>Eukaryota</taxon>
        <taxon>Metazoa</taxon>
        <taxon>Ecdysozoa</taxon>
        <taxon>Arthropoda</taxon>
        <taxon>Crustacea</taxon>
        <taxon>Multicrustacea</taxon>
        <taxon>Malacostraca</taxon>
        <taxon>Eumalacostraca</taxon>
        <taxon>Eucarida</taxon>
        <taxon>Decapoda</taxon>
        <taxon>Pleocyemata</taxon>
        <taxon>Brachyura</taxon>
        <taxon>Eubrachyura</taxon>
        <taxon>Portunoidea</taxon>
        <taxon>Portunidae</taxon>
        <taxon>Portuninae</taxon>
        <taxon>Portunus</taxon>
    </lineage>
</organism>
<evidence type="ECO:0000256" key="1">
    <source>
        <dbReference type="SAM" id="SignalP"/>
    </source>
</evidence>
<dbReference type="AlphaFoldDB" id="A0A5B7FT64"/>
<feature type="chain" id="PRO_5022741661" description="Secreted protein" evidence="1">
    <location>
        <begin position="18"/>
        <end position="106"/>
    </location>
</feature>
<evidence type="ECO:0000313" key="3">
    <source>
        <dbReference type="Proteomes" id="UP000324222"/>
    </source>
</evidence>
<gene>
    <name evidence="2" type="ORF">E2C01_041292</name>
</gene>
<reference evidence="2 3" key="1">
    <citation type="submission" date="2019-05" db="EMBL/GenBank/DDBJ databases">
        <title>Another draft genome of Portunus trituberculatus and its Hox gene families provides insights of decapod evolution.</title>
        <authorList>
            <person name="Jeong J.-H."/>
            <person name="Song I."/>
            <person name="Kim S."/>
            <person name="Choi T."/>
            <person name="Kim D."/>
            <person name="Ryu S."/>
            <person name="Kim W."/>
        </authorList>
    </citation>
    <scope>NUCLEOTIDE SEQUENCE [LARGE SCALE GENOMIC DNA]</scope>
    <source>
        <tissue evidence="2">Muscle</tissue>
    </source>
</reference>
<sequence>MEVITLLIVIRWPLLRHARIAAVGQVTLEGQELINKLVSQSVICLHTKCHHSHETPARHHHQQQHNHSSDDAYYILSFVVAISGHVLNLRPEGLQQAISEHHTATL</sequence>
<comment type="caution">
    <text evidence="2">The sequence shown here is derived from an EMBL/GenBank/DDBJ whole genome shotgun (WGS) entry which is preliminary data.</text>
</comment>
<evidence type="ECO:0008006" key="4">
    <source>
        <dbReference type="Google" id="ProtNLM"/>
    </source>
</evidence>
<keyword evidence="3" id="KW-1185">Reference proteome</keyword>
<evidence type="ECO:0000313" key="2">
    <source>
        <dbReference type="EMBL" id="MPC47544.1"/>
    </source>
</evidence>
<dbReference type="EMBL" id="VSRR010007794">
    <property type="protein sequence ID" value="MPC47544.1"/>
    <property type="molecule type" value="Genomic_DNA"/>
</dbReference>
<proteinExistence type="predicted"/>